<comment type="subcellular location">
    <subcellularLocation>
        <location evidence="1">Membrane</location>
        <topology evidence="1">Multi-pass membrane protein</topology>
    </subcellularLocation>
</comment>
<dbReference type="PANTHER" id="PTHR11814">
    <property type="entry name" value="SULFATE TRANSPORTER"/>
    <property type="match status" value="1"/>
</dbReference>
<keyword evidence="3 6" id="KW-1133">Transmembrane helix</keyword>
<evidence type="ECO:0000256" key="6">
    <source>
        <dbReference type="SAM" id="Phobius"/>
    </source>
</evidence>
<evidence type="ECO:0000256" key="1">
    <source>
        <dbReference type="ARBA" id="ARBA00004141"/>
    </source>
</evidence>
<dbReference type="EMBL" id="CP089983">
    <property type="protein sequence ID" value="WXB00728.1"/>
    <property type="molecule type" value="Genomic_DNA"/>
</dbReference>
<evidence type="ECO:0000313" key="9">
    <source>
        <dbReference type="Proteomes" id="UP001374803"/>
    </source>
</evidence>
<feature type="transmembrane region" description="Helical" evidence="6">
    <location>
        <begin position="84"/>
        <end position="105"/>
    </location>
</feature>
<evidence type="ECO:0000259" key="7">
    <source>
        <dbReference type="Pfam" id="PF00916"/>
    </source>
</evidence>
<evidence type="ECO:0000256" key="5">
    <source>
        <dbReference type="SAM" id="MobiDB-lite"/>
    </source>
</evidence>
<feature type="transmembrane region" description="Helical" evidence="6">
    <location>
        <begin position="246"/>
        <end position="269"/>
    </location>
</feature>
<keyword evidence="9" id="KW-1185">Reference proteome</keyword>
<feature type="domain" description="SLC26A/SulP transporter" evidence="7">
    <location>
        <begin position="14"/>
        <end position="383"/>
    </location>
</feature>
<dbReference type="Pfam" id="PF00916">
    <property type="entry name" value="Sulfate_transp"/>
    <property type="match status" value="1"/>
</dbReference>
<feature type="transmembrane region" description="Helical" evidence="6">
    <location>
        <begin position="117"/>
        <end position="135"/>
    </location>
</feature>
<feature type="transmembrane region" description="Helical" evidence="6">
    <location>
        <begin position="169"/>
        <end position="187"/>
    </location>
</feature>
<feature type="transmembrane region" description="Helical" evidence="6">
    <location>
        <begin position="378"/>
        <end position="405"/>
    </location>
</feature>
<dbReference type="Proteomes" id="UP001374803">
    <property type="component" value="Chromosome"/>
</dbReference>
<evidence type="ECO:0000256" key="3">
    <source>
        <dbReference type="ARBA" id="ARBA00022989"/>
    </source>
</evidence>
<feature type="region of interest" description="Disordered" evidence="5">
    <location>
        <begin position="503"/>
        <end position="529"/>
    </location>
</feature>
<name>A0ABZ2KQ10_9BACT</name>
<reference evidence="8" key="1">
    <citation type="submission" date="2021-12" db="EMBL/GenBank/DDBJ databases">
        <title>Discovery of the Pendulisporaceae a myxobacterial family with distinct sporulation behavior and unique specialized metabolism.</title>
        <authorList>
            <person name="Garcia R."/>
            <person name="Popoff A."/>
            <person name="Bader C.D."/>
            <person name="Loehr J."/>
            <person name="Walesch S."/>
            <person name="Walt C."/>
            <person name="Boldt J."/>
            <person name="Bunk B."/>
            <person name="Haeckl F.J.F.P.J."/>
            <person name="Gunesch A.P."/>
            <person name="Birkelbach J."/>
            <person name="Nuebel U."/>
            <person name="Pietschmann T."/>
            <person name="Bach T."/>
            <person name="Mueller R."/>
        </authorList>
    </citation>
    <scope>NUCLEOTIDE SEQUENCE</scope>
    <source>
        <strain evidence="8">MSr11367</strain>
    </source>
</reference>
<protein>
    <submittedName>
        <fullName evidence="8">SulP family inorganic anion transporter</fullName>
    </submittedName>
</protein>
<feature type="transmembrane region" description="Helical" evidence="6">
    <location>
        <begin position="199"/>
        <end position="219"/>
    </location>
</feature>
<gene>
    <name evidence="8" type="ORF">LVJ94_27860</name>
</gene>
<feature type="transmembrane region" description="Helical" evidence="6">
    <location>
        <begin position="42"/>
        <end position="63"/>
    </location>
</feature>
<feature type="transmembrane region" description="Helical" evidence="6">
    <location>
        <begin position="16"/>
        <end position="36"/>
    </location>
</feature>
<dbReference type="RefSeq" id="WP_394830329.1">
    <property type="nucleotide sequence ID" value="NZ_CP089929.1"/>
</dbReference>
<evidence type="ECO:0000256" key="4">
    <source>
        <dbReference type="ARBA" id="ARBA00023136"/>
    </source>
</evidence>
<feature type="compositionally biased region" description="Basic and acidic residues" evidence="5">
    <location>
        <begin position="511"/>
        <end position="523"/>
    </location>
</feature>
<sequence length="529" mass="56177">MEPKSHTSSRTYSQDLLASVVVFLVALPLCMGIAIASGAPPAAGLMTGIIGGLVVGVIQGSPLQVSGPAAGLTVIVWQLIQHHGLGALGIMVLLAGAIQAAAALVKGGRWFRAVPPSVIHGMLAGIGVLIFAGQFHVMVDDKPKSSGLLNLVSIPMAVWKAIFPEENIHHQQAALVGVVSIATLLLWTRVPARLRLVPGPLVGVVVGTVVANVFGFSIAHVNVPSDLTASISLPTSDSLHLLTNPAVWGTAVALAVVASAETLLCAGAVDRMHTGPRTNYNRELFAQGVGNMLCGLVGALPMTGVIVRSSANVQAGARSRLSAFLHGAWILVLVMALPQVLRLVPVASLAAILVFTGYKLVDVKMMKELSKFGKSEVAIYAVTVLAIVATDLLKGVMVGLGLAIAKLLYRMSRMEIHLEDIPEQARAILRLRGTATFFRLADIAETVDRVPPGRELHIHFDELDHVDHATLEFLTNWEKQHRTQGGSVVVDWHALEQRYHSYRRNHGKAPHRAESDDMPKEGDPLAGAA</sequence>
<dbReference type="InterPro" id="IPR001902">
    <property type="entry name" value="SLC26A/SulP_fam"/>
</dbReference>
<evidence type="ECO:0000256" key="2">
    <source>
        <dbReference type="ARBA" id="ARBA00022692"/>
    </source>
</evidence>
<proteinExistence type="predicted"/>
<dbReference type="InterPro" id="IPR011547">
    <property type="entry name" value="SLC26A/SulP_dom"/>
</dbReference>
<feature type="transmembrane region" description="Helical" evidence="6">
    <location>
        <begin position="328"/>
        <end position="358"/>
    </location>
</feature>
<evidence type="ECO:0000313" key="8">
    <source>
        <dbReference type="EMBL" id="WXB00728.1"/>
    </source>
</evidence>
<keyword evidence="4 6" id="KW-0472">Membrane</keyword>
<accession>A0ABZ2KQ10</accession>
<keyword evidence="2 6" id="KW-0812">Transmembrane</keyword>
<organism evidence="8 9">
    <name type="scientific">Pendulispora rubella</name>
    <dbReference type="NCBI Taxonomy" id="2741070"/>
    <lineage>
        <taxon>Bacteria</taxon>
        <taxon>Pseudomonadati</taxon>
        <taxon>Myxococcota</taxon>
        <taxon>Myxococcia</taxon>
        <taxon>Myxococcales</taxon>
        <taxon>Sorangiineae</taxon>
        <taxon>Pendulisporaceae</taxon>
        <taxon>Pendulispora</taxon>
    </lineage>
</organism>